<keyword evidence="4" id="KW-1185">Reference proteome</keyword>
<dbReference type="RefSeq" id="WP_147848376.1">
    <property type="nucleotide sequence ID" value="NZ_VDUZ01000020.1"/>
</dbReference>
<gene>
    <name evidence="3" type="ORF">FHP25_18170</name>
</gene>
<reference evidence="3 4" key="1">
    <citation type="submission" date="2019-06" db="EMBL/GenBank/DDBJ databases">
        <title>New taxonomy in bacterial strain CC-CFT640, isolated from vineyard.</title>
        <authorList>
            <person name="Lin S.-Y."/>
            <person name="Tsai C.-F."/>
            <person name="Young C.-C."/>
        </authorList>
    </citation>
    <scope>NUCLEOTIDE SEQUENCE [LARGE SCALE GENOMIC DNA]</scope>
    <source>
        <strain evidence="3 4">CC-CFT640</strain>
    </source>
</reference>
<dbReference type="EMBL" id="VDUZ01000020">
    <property type="protein sequence ID" value="TXL74130.1"/>
    <property type="molecule type" value="Genomic_DNA"/>
</dbReference>
<comment type="similarity">
    <text evidence="1">Belongs to the NipSnap family.</text>
</comment>
<dbReference type="AlphaFoldDB" id="A0A5C8PLL4"/>
<dbReference type="PANTHER" id="PTHR21017">
    <property type="entry name" value="NIPSNAP-RELATED"/>
    <property type="match status" value="1"/>
</dbReference>
<organism evidence="3 4">
    <name type="scientific">Vineibacter terrae</name>
    <dbReference type="NCBI Taxonomy" id="2586908"/>
    <lineage>
        <taxon>Bacteria</taxon>
        <taxon>Pseudomonadati</taxon>
        <taxon>Pseudomonadota</taxon>
        <taxon>Alphaproteobacteria</taxon>
        <taxon>Hyphomicrobiales</taxon>
        <taxon>Vineibacter</taxon>
    </lineage>
</organism>
<dbReference type="InterPro" id="IPR011008">
    <property type="entry name" value="Dimeric_a/b-barrel"/>
</dbReference>
<feature type="domain" description="NIPSNAP" evidence="2">
    <location>
        <begin position="6"/>
        <end position="102"/>
    </location>
</feature>
<evidence type="ECO:0000259" key="2">
    <source>
        <dbReference type="Pfam" id="PF07978"/>
    </source>
</evidence>
<dbReference type="Proteomes" id="UP000321638">
    <property type="component" value="Unassembled WGS sequence"/>
</dbReference>
<proteinExistence type="inferred from homology"/>
<evidence type="ECO:0000313" key="4">
    <source>
        <dbReference type="Proteomes" id="UP000321638"/>
    </source>
</evidence>
<name>A0A5C8PLL4_9HYPH</name>
<evidence type="ECO:0000313" key="3">
    <source>
        <dbReference type="EMBL" id="TXL74130.1"/>
    </source>
</evidence>
<dbReference type="Pfam" id="PF07978">
    <property type="entry name" value="NIPSNAP"/>
    <property type="match status" value="1"/>
</dbReference>
<dbReference type="PANTHER" id="PTHR21017:SF17">
    <property type="entry name" value="PROTEIN NIPSNAP"/>
    <property type="match status" value="1"/>
</dbReference>
<evidence type="ECO:0000256" key="1">
    <source>
        <dbReference type="ARBA" id="ARBA00005291"/>
    </source>
</evidence>
<dbReference type="Gene3D" id="3.30.70.100">
    <property type="match status" value="1"/>
</dbReference>
<dbReference type="SUPFAM" id="SSF54909">
    <property type="entry name" value="Dimeric alpha+beta barrel"/>
    <property type="match status" value="1"/>
</dbReference>
<dbReference type="InterPro" id="IPR012577">
    <property type="entry name" value="NIPSNAP"/>
</dbReference>
<sequence length="104" mass="12059">MILDHRTYVLHPGKLREFLTLYEAEGFPVQSRHLGKPFAWFTTEVGNVNEIIHIWAYEDFADRQKRRAAMQADPAWQAYLVKSSPLFQTLTNRIVVPASFAPLK</sequence>
<dbReference type="OrthoDB" id="9812037at2"/>
<dbReference type="InterPro" id="IPR051557">
    <property type="entry name" value="NipSnap_domain"/>
</dbReference>
<protein>
    <submittedName>
        <fullName evidence="3">NIPSNAP family protein</fullName>
    </submittedName>
</protein>
<comment type="caution">
    <text evidence="3">The sequence shown here is derived from an EMBL/GenBank/DDBJ whole genome shotgun (WGS) entry which is preliminary data.</text>
</comment>
<accession>A0A5C8PLL4</accession>